<dbReference type="PROSITE" id="PS51257">
    <property type="entry name" value="PROKAR_LIPOPROTEIN"/>
    <property type="match status" value="1"/>
</dbReference>
<dbReference type="InterPro" id="IPR018976">
    <property type="entry name" value="Imelysin-like"/>
</dbReference>
<dbReference type="OrthoDB" id="9764688at2"/>
<gene>
    <name evidence="5" type="ORF">LPTSP1_32000</name>
</gene>
<organism evidence="5 6">
    <name type="scientific">Leptospira johnsonii</name>
    <dbReference type="NCBI Taxonomy" id="1917820"/>
    <lineage>
        <taxon>Bacteria</taxon>
        <taxon>Pseudomonadati</taxon>
        <taxon>Spirochaetota</taxon>
        <taxon>Spirochaetia</taxon>
        <taxon>Leptospirales</taxon>
        <taxon>Leptospiraceae</taxon>
        <taxon>Leptospira</taxon>
    </lineage>
</organism>
<dbReference type="Gene3D" id="1.20.1420.20">
    <property type="entry name" value="M75 peptidase, HXXE motif"/>
    <property type="match status" value="1"/>
</dbReference>
<feature type="chain" id="PRO_5015196468" evidence="3">
    <location>
        <begin position="26"/>
        <end position="430"/>
    </location>
</feature>
<evidence type="ECO:0000256" key="2">
    <source>
        <dbReference type="ARBA" id="ARBA00022729"/>
    </source>
</evidence>
<protein>
    <submittedName>
        <fullName evidence="5">Imelysin</fullName>
    </submittedName>
</protein>
<feature type="signal peptide" evidence="3">
    <location>
        <begin position="1"/>
        <end position="25"/>
    </location>
</feature>
<dbReference type="EMBL" id="BFAY01000011">
    <property type="protein sequence ID" value="GBF40186.1"/>
    <property type="molecule type" value="Genomic_DNA"/>
</dbReference>
<evidence type="ECO:0000256" key="1">
    <source>
        <dbReference type="ARBA" id="ARBA00004196"/>
    </source>
</evidence>
<reference evidence="5 6" key="1">
    <citation type="submission" date="2018-02" db="EMBL/GenBank/DDBJ databases">
        <title>Novel Leptospira species isolated from soil and water in Japan.</title>
        <authorList>
            <person name="Nakao R."/>
            <person name="Masuzawa T."/>
        </authorList>
    </citation>
    <scope>NUCLEOTIDE SEQUENCE [LARGE SCALE GENOMIC DNA]</scope>
    <source>
        <strain evidence="5 6">E8</strain>
    </source>
</reference>
<evidence type="ECO:0000256" key="3">
    <source>
        <dbReference type="SAM" id="SignalP"/>
    </source>
</evidence>
<keyword evidence="6" id="KW-1185">Reference proteome</keyword>
<evidence type="ECO:0000313" key="6">
    <source>
        <dbReference type="Proteomes" id="UP000245076"/>
    </source>
</evidence>
<dbReference type="CDD" id="cd14657">
    <property type="entry name" value="Imelysin_IrpA-like"/>
    <property type="match status" value="1"/>
</dbReference>
<comment type="caution">
    <text evidence="5">The sequence shown here is derived from an EMBL/GenBank/DDBJ whole genome shotgun (WGS) entry which is preliminary data.</text>
</comment>
<keyword evidence="2 3" id="KW-0732">Signal</keyword>
<evidence type="ECO:0000259" key="4">
    <source>
        <dbReference type="Pfam" id="PF09375"/>
    </source>
</evidence>
<dbReference type="GO" id="GO:0030313">
    <property type="term" value="C:cell envelope"/>
    <property type="evidence" value="ECO:0007669"/>
    <property type="project" value="UniProtKB-SubCell"/>
</dbReference>
<accession>A0A2P2D6B0</accession>
<dbReference type="RefSeq" id="WP_108929690.1">
    <property type="nucleotide sequence ID" value="NZ_BFAY01000011.1"/>
</dbReference>
<dbReference type="AlphaFoldDB" id="A0A2P2D6B0"/>
<sequence>MRNIHTKIFSILFSMTLFSSLISCAGPGSDNSAAAALLGLDIPASATKPQFLNRYAALAFESYTQAELDASNLSAAVDTFDSNTNPSASDLTNLRNLWVKARASYLITEGFRFSNGPIDNDTVLQCDGTECEGLLNAWPLDEDAVDNYIANGGNSVTSFASILAKIGDTSLGGEADPQADKIVMTGYHPIEYLLWGKDTSNTTAGVRPASDFADATTNGARRRHYLKTITNRLAVHLGLIKDQWDPAQTGNFRETFLDSANVNTSVGNIFQGLGSFMAGEWGGERLTGVIGETQEEEHSCFSDTTKADFYYDAQGVLNIWTGNYSIQKGVNISSGPGLSALLSFKQQGAIQSEIESSRNLFCINLSDTESADPNFTSSCASGSLTHRFDQAISSADSQHGILVNVQRLIGSTLNRDFVAAAAAIGFSVAP</sequence>
<proteinExistence type="predicted"/>
<evidence type="ECO:0000313" key="5">
    <source>
        <dbReference type="EMBL" id="GBF40186.1"/>
    </source>
</evidence>
<feature type="domain" description="Imelysin-like" evidence="4">
    <location>
        <begin position="61"/>
        <end position="399"/>
    </location>
</feature>
<dbReference type="Proteomes" id="UP000245076">
    <property type="component" value="Unassembled WGS sequence"/>
</dbReference>
<comment type="subcellular location">
    <subcellularLocation>
        <location evidence="1">Cell envelope</location>
    </subcellularLocation>
</comment>
<dbReference type="Pfam" id="PF09375">
    <property type="entry name" value="Peptidase_M75"/>
    <property type="match status" value="1"/>
</dbReference>
<name>A0A2P2D6B0_9LEPT</name>
<dbReference type="InterPro" id="IPR038352">
    <property type="entry name" value="Imelysin_sf"/>
</dbReference>